<dbReference type="InterPro" id="IPR014310">
    <property type="entry name" value="Sig_transdc_His_kinase_PhoR"/>
</dbReference>
<dbReference type="SMART" id="SM00387">
    <property type="entry name" value="HATPase_c"/>
    <property type="match status" value="1"/>
</dbReference>
<dbReference type="SUPFAM" id="SSF47384">
    <property type="entry name" value="Homodimeric domain of signal transducing histidine kinase"/>
    <property type="match status" value="1"/>
</dbReference>
<accession>A0A857JKD9</accession>
<dbReference type="InterPro" id="IPR003661">
    <property type="entry name" value="HisK_dim/P_dom"/>
</dbReference>
<dbReference type="GO" id="GO:0005886">
    <property type="term" value="C:plasma membrane"/>
    <property type="evidence" value="ECO:0007669"/>
    <property type="project" value="UniProtKB-SubCell"/>
</dbReference>
<evidence type="ECO:0000256" key="6">
    <source>
        <dbReference type="ARBA" id="ARBA00022553"/>
    </source>
</evidence>
<dbReference type="InterPro" id="IPR021766">
    <property type="entry name" value="PhoR_N"/>
</dbReference>
<dbReference type="EMBL" id="CP047656">
    <property type="protein sequence ID" value="QHJ11441.1"/>
    <property type="molecule type" value="Genomic_DNA"/>
</dbReference>
<evidence type="ECO:0000313" key="16">
    <source>
        <dbReference type="EMBL" id="QHJ11441.1"/>
    </source>
</evidence>
<dbReference type="Pfam" id="PF11808">
    <property type="entry name" value="PhoR"/>
    <property type="match status" value="1"/>
</dbReference>
<feature type="domain" description="Histidine kinase" evidence="15">
    <location>
        <begin position="212"/>
        <end position="429"/>
    </location>
</feature>
<dbReference type="SMART" id="SM00388">
    <property type="entry name" value="HisKA"/>
    <property type="match status" value="1"/>
</dbReference>
<keyword evidence="7 16" id="KW-0808">Transferase</keyword>
<evidence type="ECO:0000313" key="17">
    <source>
        <dbReference type="Proteomes" id="UP000464524"/>
    </source>
</evidence>
<evidence type="ECO:0000256" key="4">
    <source>
        <dbReference type="ARBA" id="ARBA00022448"/>
    </source>
</evidence>
<dbReference type="InterPro" id="IPR005467">
    <property type="entry name" value="His_kinase_dom"/>
</dbReference>
<dbReference type="FunFam" id="1.10.287.130:FF:000008">
    <property type="entry name" value="Two-component sensor histidine kinase"/>
    <property type="match status" value="1"/>
</dbReference>
<dbReference type="GO" id="GO:0004721">
    <property type="term" value="F:phosphoprotein phosphatase activity"/>
    <property type="evidence" value="ECO:0007669"/>
    <property type="project" value="InterPro"/>
</dbReference>
<dbReference type="FunFam" id="3.30.565.10:FF:000032">
    <property type="entry name" value="Phosphate regulon sensor histidine kinase PhoR"/>
    <property type="match status" value="1"/>
</dbReference>
<dbReference type="Pfam" id="PF00989">
    <property type="entry name" value="PAS"/>
    <property type="match status" value="1"/>
</dbReference>
<keyword evidence="17" id="KW-1185">Reference proteome</keyword>
<keyword evidence="13" id="KW-0902">Two-component regulatory system</keyword>
<evidence type="ECO:0000259" key="15">
    <source>
        <dbReference type="PROSITE" id="PS50109"/>
    </source>
</evidence>
<dbReference type="InterPro" id="IPR003594">
    <property type="entry name" value="HATPase_dom"/>
</dbReference>
<dbReference type="Gene3D" id="3.30.565.10">
    <property type="entry name" value="Histidine kinase-like ATPase, C-terminal domain"/>
    <property type="match status" value="1"/>
</dbReference>
<dbReference type="SUPFAM" id="SSF55785">
    <property type="entry name" value="PYP-like sensor domain (PAS domain)"/>
    <property type="match status" value="1"/>
</dbReference>
<sequence length="436" mass="50192">MYYPFSWLRSLGRVAAYFLVVTLLGWYFSELSIAIAIGALLLLAGHYWNIYRLNHWLWQSKKITPPKVNGVWEHIYDGIYTLQRRNRAKRKELGLLVKRFREGSEALPDAAVVVDANAAIIWCNRLARIELGLRWPDDAGRRIYNLVRHPQFIEFYHKKDYEKPIEVPSPVNDQRILEYRIMPYGDQHLLLLIRDVTKLTQIEKMRKDFVANVSHELRTPLTVINGYLETLPGAKNIPEAFLAKAFEEMRAQSTRMQCLIEELLVLSRIEASNERATENIVDVPHILNTIKIEADTLNAAKQHTISMEVDPDLKVYGVETELRSAFSNLLFNAIHYTQEQGKIHVQWKLVDGQATYLVTDNGYGIEAKHLGRLTERFYRVDKARSRKTGGSGLGLSIVKHVLNHHNSRLRIKSKVGEGSEFSFAFSHELSVKQSKS</sequence>
<evidence type="ECO:0000256" key="5">
    <source>
        <dbReference type="ARBA" id="ARBA00022475"/>
    </source>
</evidence>
<dbReference type="InterPro" id="IPR004358">
    <property type="entry name" value="Sig_transdc_His_kin-like_C"/>
</dbReference>
<name>A0A857JKD9_9ALTE</name>
<dbReference type="InterPro" id="IPR036890">
    <property type="entry name" value="HATPase_C_sf"/>
</dbReference>
<dbReference type="NCBIfam" id="NF008235">
    <property type="entry name" value="PRK11006.1"/>
    <property type="match status" value="1"/>
</dbReference>
<evidence type="ECO:0000256" key="11">
    <source>
        <dbReference type="ARBA" id="ARBA00022840"/>
    </source>
</evidence>
<dbReference type="KEGG" id="pmes:FX988_01670"/>
<evidence type="ECO:0000256" key="2">
    <source>
        <dbReference type="ARBA" id="ARBA00004236"/>
    </source>
</evidence>
<evidence type="ECO:0000256" key="8">
    <source>
        <dbReference type="ARBA" id="ARBA00022692"/>
    </source>
</evidence>
<keyword evidence="9" id="KW-0547">Nucleotide-binding</keyword>
<keyword evidence="10" id="KW-0418">Kinase</keyword>
<reference evidence="16 17" key="1">
    <citation type="submission" date="2019-12" db="EMBL/GenBank/DDBJ databases">
        <title>Genome sequencing and assembly of endphytes of Porphyra tenera.</title>
        <authorList>
            <person name="Park J.M."/>
            <person name="Shin R."/>
            <person name="Jo S.H."/>
        </authorList>
    </citation>
    <scope>NUCLEOTIDE SEQUENCE [LARGE SCALE GENOMIC DNA]</scope>
    <source>
        <strain evidence="16 17">GPM4</strain>
    </source>
</reference>
<evidence type="ECO:0000256" key="14">
    <source>
        <dbReference type="ARBA" id="ARBA00023136"/>
    </source>
</evidence>
<evidence type="ECO:0000256" key="1">
    <source>
        <dbReference type="ARBA" id="ARBA00000085"/>
    </source>
</evidence>
<keyword evidence="5" id="KW-1003">Cell membrane</keyword>
<dbReference type="GO" id="GO:0006355">
    <property type="term" value="P:regulation of DNA-templated transcription"/>
    <property type="evidence" value="ECO:0007669"/>
    <property type="project" value="InterPro"/>
</dbReference>
<evidence type="ECO:0000256" key="9">
    <source>
        <dbReference type="ARBA" id="ARBA00022741"/>
    </source>
</evidence>
<dbReference type="InterPro" id="IPR035965">
    <property type="entry name" value="PAS-like_dom_sf"/>
</dbReference>
<dbReference type="Gene3D" id="1.10.287.130">
    <property type="match status" value="1"/>
</dbReference>
<dbReference type="EC" id="2.7.13.3" evidence="3"/>
<protein>
    <recommendedName>
        <fullName evidence="3">histidine kinase</fullName>
        <ecNumber evidence="3">2.7.13.3</ecNumber>
    </recommendedName>
</protein>
<dbReference type="NCBIfam" id="TIGR02966">
    <property type="entry name" value="phoR_proteo"/>
    <property type="match status" value="1"/>
</dbReference>
<dbReference type="OrthoDB" id="9813151at2"/>
<dbReference type="PROSITE" id="PS50109">
    <property type="entry name" value="HIS_KIN"/>
    <property type="match status" value="1"/>
</dbReference>
<dbReference type="PANTHER" id="PTHR45453:SF1">
    <property type="entry name" value="PHOSPHATE REGULON SENSOR PROTEIN PHOR"/>
    <property type="match status" value="1"/>
</dbReference>
<dbReference type="AlphaFoldDB" id="A0A857JKD9"/>
<dbReference type="GO" id="GO:0016036">
    <property type="term" value="P:cellular response to phosphate starvation"/>
    <property type="evidence" value="ECO:0007669"/>
    <property type="project" value="TreeGrafter"/>
</dbReference>
<dbReference type="GO" id="GO:0000155">
    <property type="term" value="F:phosphorelay sensor kinase activity"/>
    <property type="evidence" value="ECO:0007669"/>
    <property type="project" value="InterPro"/>
</dbReference>
<dbReference type="InterPro" id="IPR036097">
    <property type="entry name" value="HisK_dim/P_sf"/>
</dbReference>
<evidence type="ECO:0000256" key="12">
    <source>
        <dbReference type="ARBA" id="ARBA00022989"/>
    </source>
</evidence>
<dbReference type="Pfam" id="PF02518">
    <property type="entry name" value="HATPase_c"/>
    <property type="match status" value="1"/>
</dbReference>
<dbReference type="CDD" id="cd00082">
    <property type="entry name" value="HisKA"/>
    <property type="match status" value="1"/>
</dbReference>
<comment type="catalytic activity">
    <reaction evidence="1">
        <text>ATP + protein L-histidine = ADP + protein N-phospho-L-histidine.</text>
        <dbReference type="EC" id="2.7.13.3"/>
    </reaction>
</comment>
<evidence type="ECO:0000256" key="10">
    <source>
        <dbReference type="ARBA" id="ARBA00022777"/>
    </source>
</evidence>
<proteinExistence type="predicted"/>
<evidence type="ECO:0000256" key="3">
    <source>
        <dbReference type="ARBA" id="ARBA00012438"/>
    </source>
</evidence>
<keyword evidence="11" id="KW-0067">ATP-binding</keyword>
<keyword evidence="8" id="KW-0812">Transmembrane</keyword>
<keyword evidence="4" id="KW-0813">Transport</keyword>
<dbReference type="SUPFAM" id="SSF55874">
    <property type="entry name" value="ATPase domain of HSP90 chaperone/DNA topoisomerase II/histidine kinase"/>
    <property type="match status" value="1"/>
</dbReference>
<dbReference type="Pfam" id="PF00512">
    <property type="entry name" value="HisKA"/>
    <property type="match status" value="1"/>
</dbReference>
<evidence type="ECO:0000256" key="7">
    <source>
        <dbReference type="ARBA" id="ARBA00022679"/>
    </source>
</evidence>
<dbReference type="Proteomes" id="UP000464524">
    <property type="component" value="Chromosome"/>
</dbReference>
<organism evidence="16 17">
    <name type="scientific">Paraglaciecola mesophila</name>
    <dbReference type="NCBI Taxonomy" id="197222"/>
    <lineage>
        <taxon>Bacteria</taxon>
        <taxon>Pseudomonadati</taxon>
        <taxon>Pseudomonadota</taxon>
        <taxon>Gammaproteobacteria</taxon>
        <taxon>Alteromonadales</taxon>
        <taxon>Alteromonadaceae</taxon>
        <taxon>Paraglaciecola</taxon>
    </lineage>
</organism>
<keyword evidence="14" id="KW-0472">Membrane</keyword>
<keyword evidence="12" id="KW-1133">Transmembrane helix</keyword>
<dbReference type="Gene3D" id="3.30.450.20">
    <property type="entry name" value="PAS domain"/>
    <property type="match status" value="1"/>
</dbReference>
<gene>
    <name evidence="16" type="ORF">FX988_01670</name>
</gene>
<evidence type="ECO:0000256" key="13">
    <source>
        <dbReference type="ARBA" id="ARBA00023012"/>
    </source>
</evidence>
<dbReference type="GO" id="GO:0005524">
    <property type="term" value="F:ATP binding"/>
    <property type="evidence" value="ECO:0007669"/>
    <property type="project" value="UniProtKB-KW"/>
</dbReference>
<dbReference type="InterPro" id="IPR050351">
    <property type="entry name" value="BphY/WalK/GraS-like"/>
</dbReference>
<dbReference type="PANTHER" id="PTHR45453">
    <property type="entry name" value="PHOSPHATE REGULON SENSOR PROTEIN PHOR"/>
    <property type="match status" value="1"/>
</dbReference>
<keyword evidence="6" id="KW-0597">Phosphoprotein</keyword>
<dbReference type="RefSeq" id="WP_160179187.1">
    <property type="nucleotide sequence ID" value="NZ_CP047656.1"/>
</dbReference>
<dbReference type="InterPro" id="IPR013767">
    <property type="entry name" value="PAS_fold"/>
</dbReference>
<dbReference type="PRINTS" id="PR00344">
    <property type="entry name" value="BCTRLSENSOR"/>
</dbReference>
<comment type="subcellular location">
    <subcellularLocation>
        <location evidence="2">Cell membrane</location>
    </subcellularLocation>
</comment>